<dbReference type="OrthoDB" id="9787658at2"/>
<dbReference type="PANTHER" id="PTHR43767:SF1">
    <property type="entry name" value="NONRIBOSOMAL PEPTIDE SYNTHASE PES1 (EUROFUNG)-RELATED"/>
    <property type="match status" value="1"/>
</dbReference>
<organism evidence="2 3">
    <name type="scientific">Pantoea latae</name>
    <dbReference type="NCBI Taxonomy" id="1964541"/>
    <lineage>
        <taxon>Bacteria</taxon>
        <taxon>Pseudomonadati</taxon>
        <taxon>Pseudomonadota</taxon>
        <taxon>Gammaproteobacteria</taxon>
        <taxon>Enterobacterales</taxon>
        <taxon>Erwiniaceae</taxon>
        <taxon>Pantoea</taxon>
    </lineage>
</organism>
<dbReference type="Gene3D" id="3.40.50.12780">
    <property type="entry name" value="N-terminal domain of ligase-like"/>
    <property type="match status" value="1"/>
</dbReference>
<evidence type="ECO:0000313" key="3">
    <source>
        <dbReference type="Proteomes" id="UP000192769"/>
    </source>
</evidence>
<dbReference type="InterPro" id="IPR000873">
    <property type="entry name" value="AMP-dep_synth/lig_dom"/>
</dbReference>
<protein>
    <submittedName>
        <fullName evidence="2">AMP-binding protein</fullName>
    </submittedName>
</protein>
<accession>A0A1V9DPE7</accession>
<reference evidence="2 3" key="1">
    <citation type="submission" date="2017-02" db="EMBL/GenBank/DDBJ databases">
        <title>Whole genome shotgun sequence of Pantoea agglomerans strain AS1 isolated from a cycad, Zamia floridana in Central Florida, USA.</title>
        <authorList>
            <person name="Lata P."/>
            <person name="Govindarajan S."/>
            <person name="Qi F."/>
            <person name="Li J.-L."/>
            <person name="Maurya S.K."/>
            <person name="Sahoo M.K."/>
        </authorList>
    </citation>
    <scope>NUCLEOTIDE SEQUENCE [LARGE SCALE GENOMIC DNA]</scope>
    <source>
        <strain evidence="2 3">AS1</strain>
    </source>
</reference>
<keyword evidence="3" id="KW-1185">Reference proteome</keyword>
<gene>
    <name evidence="2" type="ORF">B2J69_01625</name>
</gene>
<sequence length="442" mass="49038">MKILPVSLWLNAPEAEVAFRGDRPLMRSTLRRQVAALATRLAAAPGKRWALCFDDSYHFCVALLAAWYAGKTPVIPGHCRARPLEEMRAALDGVVSDMPLDITLPHLLWREDESSDALPPLPDDAALVLFTSGSTGVPRAVHKPLAVMERETQWLAERWGEQATACRFIASVSHQHLYGLSFRLFLPMALSRPFAAQQIVYSEQLTQLARHAPYAFISSPAFLRRLDAPLAAPPCALVMSAGGALEEEAARSAQQALGCCVNEIYGSTETGVIAWRQRDGDDGDWRAFPAVHLEKTATDRWHVRSALIPDPGGWPLDDRLVMGDTGRFQLAGRHDRVMKIEEKRVSLSEVERRVMALPGVIDAAALTITRGGRCAVAVVVQLDVPLPAAELSRLKRRWRGQLHPWLEPVALPRYWRVVESIPVTSQSKRAWTQIEELFHVAG</sequence>
<dbReference type="AlphaFoldDB" id="A0A1V9DPE7"/>
<dbReference type="InterPro" id="IPR050237">
    <property type="entry name" value="ATP-dep_AMP-bd_enzyme"/>
</dbReference>
<dbReference type="SUPFAM" id="SSF56801">
    <property type="entry name" value="Acetyl-CoA synthetase-like"/>
    <property type="match status" value="1"/>
</dbReference>
<dbReference type="InterPro" id="IPR042099">
    <property type="entry name" value="ANL_N_sf"/>
</dbReference>
<dbReference type="InterPro" id="IPR045851">
    <property type="entry name" value="AMP-bd_C_sf"/>
</dbReference>
<dbReference type="Pfam" id="PF00501">
    <property type="entry name" value="AMP-binding"/>
    <property type="match status" value="1"/>
</dbReference>
<evidence type="ECO:0000259" key="1">
    <source>
        <dbReference type="Pfam" id="PF00501"/>
    </source>
</evidence>
<dbReference type="PROSITE" id="PS00455">
    <property type="entry name" value="AMP_BINDING"/>
    <property type="match status" value="1"/>
</dbReference>
<dbReference type="PANTHER" id="PTHR43767">
    <property type="entry name" value="LONG-CHAIN-FATTY-ACID--COA LIGASE"/>
    <property type="match status" value="1"/>
</dbReference>
<feature type="domain" description="AMP-dependent synthetase/ligase" evidence="1">
    <location>
        <begin position="115"/>
        <end position="286"/>
    </location>
</feature>
<dbReference type="InterPro" id="IPR020845">
    <property type="entry name" value="AMP-binding_CS"/>
</dbReference>
<dbReference type="Gene3D" id="3.30.300.30">
    <property type="match status" value="1"/>
</dbReference>
<proteinExistence type="predicted"/>
<name>A0A1V9DPE7_9GAMM</name>
<comment type="caution">
    <text evidence="2">The sequence shown here is derived from an EMBL/GenBank/DDBJ whole genome shotgun (WGS) entry which is preliminary data.</text>
</comment>
<evidence type="ECO:0000313" key="2">
    <source>
        <dbReference type="EMBL" id="OQP35721.1"/>
    </source>
</evidence>
<dbReference type="RefSeq" id="WP_081135459.1">
    <property type="nucleotide sequence ID" value="NZ_MWUE01000004.1"/>
</dbReference>
<dbReference type="GO" id="GO:0016878">
    <property type="term" value="F:acid-thiol ligase activity"/>
    <property type="evidence" value="ECO:0007669"/>
    <property type="project" value="UniProtKB-ARBA"/>
</dbReference>
<dbReference type="Proteomes" id="UP000192769">
    <property type="component" value="Unassembled WGS sequence"/>
</dbReference>
<dbReference type="EMBL" id="MWUE01000004">
    <property type="protein sequence ID" value="OQP35721.1"/>
    <property type="molecule type" value="Genomic_DNA"/>
</dbReference>